<organism evidence="1">
    <name type="scientific">Candidatus Kentrum sp. DK</name>
    <dbReference type="NCBI Taxonomy" id="2126562"/>
    <lineage>
        <taxon>Bacteria</taxon>
        <taxon>Pseudomonadati</taxon>
        <taxon>Pseudomonadota</taxon>
        <taxon>Gammaproteobacteria</taxon>
        <taxon>Candidatus Kentrum</taxon>
    </lineage>
</organism>
<dbReference type="InterPro" id="IPR024069">
    <property type="entry name" value="AF2212-like_dom_sf"/>
</dbReference>
<sequence length="87" mass="9677">MYQTIEAICHNGVIEPLEPVIFQEAEHPVIVRLPDRAPGSVQAPTPARVRGAMKGMLSSVDAFIEAKGDEIAREEDLREARLWEARP</sequence>
<proteinExistence type="predicted"/>
<dbReference type="SUPFAM" id="SSF141694">
    <property type="entry name" value="AF2212/PG0164-like"/>
    <property type="match status" value="1"/>
</dbReference>
<name>A0A450S0M0_9GAMM</name>
<dbReference type="Gene3D" id="4.10.1150.10">
    <property type="entry name" value="AF2212/PG0164-like"/>
    <property type="match status" value="1"/>
</dbReference>
<dbReference type="EMBL" id="CAADEX010000009">
    <property type="protein sequence ID" value="VFJ45187.1"/>
    <property type="molecule type" value="Genomic_DNA"/>
</dbReference>
<dbReference type="AlphaFoldDB" id="A0A450S0M0"/>
<reference evidence="1" key="1">
    <citation type="submission" date="2019-02" db="EMBL/GenBank/DDBJ databases">
        <authorList>
            <person name="Gruber-Vodicka R. H."/>
            <person name="Seah K. B. B."/>
        </authorList>
    </citation>
    <scope>NUCLEOTIDE SEQUENCE</scope>
    <source>
        <strain evidence="1">BECK_DK47</strain>
    </source>
</reference>
<gene>
    <name evidence="1" type="ORF">BECKDK2373B_GA0170837_100921</name>
</gene>
<evidence type="ECO:0008006" key="2">
    <source>
        <dbReference type="Google" id="ProtNLM"/>
    </source>
</evidence>
<protein>
    <recommendedName>
        <fullName evidence="2">DUF104 domain-containing protein</fullName>
    </recommendedName>
</protein>
<evidence type="ECO:0000313" key="1">
    <source>
        <dbReference type="EMBL" id="VFJ45187.1"/>
    </source>
</evidence>
<accession>A0A450S0M0</accession>